<proteinExistence type="inferred from homology"/>
<comment type="subunit">
    <text evidence="4">The complex is composed of two ATP-binding proteins (PstB), two transmembrane proteins (PstC and PstA) and a solute-binding protein (PstS).</text>
</comment>
<evidence type="ECO:0000256" key="3">
    <source>
        <dbReference type="ARBA" id="ARBA00008725"/>
    </source>
</evidence>
<evidence type="ECO:0000256" key="8">
    <source>
        <dbReference type="ARBA" id="ARBA00023288"/>
    </source>
</evidence>
<comment type="caution">
    <text evidence="11">The sequence shown here is derived from an EMBL/GenBank/DDBJ whole genome shotgun (WGS) entry which is preliminary data.</text>
</comment>
<dbReference type="Gene3D" id="3.40.190.10">
    <property type="entry name" value="Periplasmic binding protein-like II"/>
    <property type="match status" value="2"/>
</dbReference>
<dbReference type="GO" id="GO:0006817">
    <property type="term" value="P:phosphate ion transport"/>
    <property type="evidence" value="ECO:0007669"/>
    <property type="project" value="UniProtKB-KW"/>
</dbReference>
<dbReference type="PROSITE" id="PS51257">
    <property type="entry name" value="PROKAR_LIPOPROTEIN"/>
    <property type="match status" value="1"/>
</dbReference>
<dbReference type="PANTHER" id="PTHR30570:SF1">
    <property type="entry name" value="PHOSPHATE-BINDING PROTEIN PSTS"/>
    <property type="match status" value="1"/>
</dbReference>
<evidence type="ECO:0000256" key="7">
    <source>
        <dbReference type="ARBA" id="ARBA00023139"/>
    </source>
</evidence>
<feature type="domain" description="PBP" evidence="10">
    <location>
        <begin position="53"/>
        <end position="288"/>
    </location>
</feature>
<keyword evidence="7" id="KW-0564">Palmitate</keyword>
<reference evidence="11 12" key="1">
    <citation type="submission" date="2016-09" db="EMBL/GenBank/DDBJ databases">
        <title>Draft genome sequence for the type strain of Desulfuribacillus alkaliarsenatis AHT28, an obligately anaerobic, sulfidogenic bacterium isolated from Russian soda lake sediments.</title>
        <authorList>
            <person name="Abin C.A."/>
            <person name="Hollibaugh J.T."/>
        </authorList>
    </citation>
    <scope>NUCLEOTIDE SEQUENCE [LARGE SCALE GENOMIC DNA]</scope>
    <source>
        <strain evidence="11 12">AHT28</strain>
    </source>
</reference>
<dbReference type="GO" id="GO:0005886">
    <property type="term" value="C:plasma membrane"/>
    <property type="evidence" value="ECO:0007669"/>
    <property type="project" value="UniProtKB-SubCell"/>
</dbReference>
<dbReference type="EMBL" id="MIJE01000036">
    <property type="protein sequence ID" value="OEF95591.1"/>
    <property type="molecule type" value="Genomic_DNA"/>
</dbReference>
<evidence type="ECO:0000259" key="10">
    <source>
        <dbReference type="Pfam" id="PF12849"/>
    </source>
</evidence>
<dbReference type="InterPro" id="IPR024370">
    <property type="entry name" value="PBP_domain"/>
</dbReference>
<dbReference type="PANTHER" id="PTHR30570">
    <property type="entry name" value="PERIPLASMIC PHOSPHATE BINDING COMPONENT OF PHOSPHATE ABC TRANSPORTER"/>
    <property type="match status" value="1"/>
</dbReference>
<dbReference type="Pfam" id="PF12849">
    <property type="entry name" value="PBP_like_2"/>
    <property type="match status" value="1"/>
</dbReference>
<dbReference type="Proteomes" id="UP000094296">
    <property type="component" value="Unassembled WGS sequence"/>
</dbReference>
<dbReference type="InterPro" id="IPR050811">
    <property type="entry name" value="Phosphate_ABC_transporter"/>
</dbReference>
<evidence type="ECO:0000256" key="4">
    <source>
        <dbReference type="ARBA" id="ARBA00011529"/>
    </source>
</evidence>
<evidence type="ECO:0000256" key="6">
    <source>
        <dbReference type="ARBA" id="ARBA00022729"/>
    </source>
</evidence>
<dbReference type="STRING" id="766136.BHF68_12120"/>
<comment type="subcellular location">
    <subcellularLocation>
        <location evidence="2">Cell membrane</location>
        <topology evidence="2">Lipid-anchor</topology>
    </subcellularLocation>
</comment>
<evidence type="ECO:0000256" key="2">
    <source>
        <dbReference type="ARBA" id="ARBA00004193"/>
    </source>
</evidence>
<comment type="similarity">
    <text evidence="3">Belongs to the PstS family.</text>
</comment>
<dbReference type="AlphaFoldDB" id="A0A1E5FYL5"/>
<evidence type="ECO:0000256" key="5">
    <source>
        <dbReference type="ARBA" id="ARBA00022592"/>
    </source>
</evidence>
<organism evidence="11 12">
    <name type="scientific">Desulfuribacillus alkaliarsenatis</name>
    <dbReference type="NCBI Taxonomy" id="766136"/>
    <lineage>
        <taxon>Bacteria</taxon>
        <taxon>Bacillati</taxon>
        <taxon>Bacillota</taxon>
        <taxon>Desulfuribacillia</taxon>
        <taxon>Desulfuribacillales</taxon>
        <taxon>Desulfuribacillaceae</taxon>
        <taxon>Desulfuribacillus</taxon>
    </lineage>
</organism>
<keyword evidence="8" id="KW-0449">Lipoprotein</keyword>
<feature type="compositionally biased region" description="Low complexity" evidence="9">
    <location>
        <begin position="26"/>
        <end position="49"/>
    </location>
</feature>
<evidence type="ECO:0000256" key="9">
    <source>
        <dbReference type="SAM" id="MobiDB-lite"/>
    </source>
</evidence>
<evidence type="ECO:0000256" key="1">
    <source>
        <dbReference type="ARBA" id="ARBA00002841"/>
    </source>
</evidence>
<evidence type="ECO:0000313" key="11">
    <source>
        <dbReference type="EMBL" id="OEF95591.1"/>
    </source>
</evidence>
<dbReference type="OrthoDB" id="9790048at2"/>
<keyword evidence="12" id="KW-1185">Reference proteome</keyword>
<protein>
    <recommendedName>
        <fullName evidence="10">PBP domain-containing protein</fullName>
    </recommendedName>
</protein>
<dbReference type="RefSeq" id="WP_069644404.1">
    <property type="nucleotide sequence ID" value="NZ_MIJE01000036.1"/>
</dbReference>
<feature type="region of interest" description="Disordered" evidence="9">
    <location>
        <begin position="26"/>
        <end position="53"/>
    </location>
</feature>
<name>A0A1E5FYL5_9FIRM</name>
<comment type="function">
    <text evidence="1">Part of the ABC transporter complex PstSACB involved in phosphate import.</text>
</comment>
<sequence>MLKRIAVLGLIAALMLLIVACGGGNSEPSNNQQPQQPSSPSTPAQPAEQLPSGFLDVRGSDTMVNMGQALAEYYMDNVNQNANLAVTGGGSGTGIAGLINNDLDIAQSSRAIRQSELDDATGRGVDVHEFIVGVDGVAIGVNSANPIESVTMQELSDILTGAITNWSQLGWAEGGEITVYSRQSNSGTYAFVNEVVMDGADWAPNTQFLPGSSNINEALQTDVAGLGYFGVAYVGGETRALMVDGYSPQDEQAVGDGLYKVARPLFFYVNGTPEGLANHYLQWVLSAEGQAVIAEVGFYRVDPATAYDSTNKELFRSLGIEVTY</sequence>
<gene>
    <name evidence="11" type="ORF">BHF68_12120</name>
</gene>
<dbReference type="SUPFAM" id="SSF53850">
    <property type="entry name" value="Periplasmic binding protein-like II"/>
    <property type="match status" value="1"/>
</dbReference>
<dbReference type="CDD" id="cd13566">
    <property type="entry name" value="PBP2_phosphate"/>
    <property type="match status" value="1"/>
</dbReference>
<keyword evidence="6" id="KW-0732">Signal</keyword>
<accession>A0A1E5FYL5</accession>
<keyword evidence="5" id="KW-0813">Transport</keyword>
<evidence type="ECO:0000313" key="12">
    <source>
        <dbReference type="Proteomes" id="UP000094296"/>
    </source>
</evidence>
<keyword evidence="5" id="KW-0592">Phosphate transport</keyword>